<gene>
    <name evidence="3" type="ORF">Ciccas_006622</name>
</gene>
<accession>A0ABD2Q5E7</accession>
<name>A0ABD2Q5E7_9PLAT</name>
<dbReference type="EMBL" id="JBJKFK010000915">
    <property type="protein sequence ID" value="KAL3314755.1"/>
    <property type="molecule type" value="Genomic_DNA"/>
</dbReference>
<feature type="region of interest" description="Disordered" evidence="1">
    <location>
        <begin position="153"/>
        <end position="177"/>
    </location>
</feature>
<proteinExistence type="predicted"/>
<organism evidence="3 4">
    <name type="scientific">Cichlidogyrus casuarinus</name>
    <dbReference type="NCBI Taxonomy" id="1844966"/>
    <lineage>
        <taxon>Eukaryota</taxon>
        <taxon>Metazoa</taxon>
        <taxon>Spiralia</taxon>
        <taxon>Lophotrochozoa</taxon>
        <taxon>Platyhelminthes</taxon>
        <taxon>Monogenea</taxon>
        <taxon>Monopisthocotylea</taxon>
        <taxon>Dactylogyridea</taxon>
        <taxon>Ancyrocephalidae</taxon>
        <taxon>Cichlidogyrus</taxon>
    </lineage>
</organism>
<feature type="chain" id="PRO_5044821791" evidence="2">
    <location>
        <begin position="16"/>
        <end position="188"/>
    </location>
</feature>
<evidence type="ECO:0000313" key="4">
    <source>
        <dbReference type="Proteomes" id="UP001626550"/>
    </source>
</evidence>
<evidence type="ECO:0000313" key="3">
    <source>
        <dbReference type="EMBL" id="KAL3314755.1"/>
    </source>
</evidence>
<keyword evidence="4" id="KW-1185">Reference proteome</keyword>
<dbReference type="AlphaFoldDB" id="A0ABD2Q5E7"/>
<evidence type="ECO:0000256" key="1">
    <source>
        <dbReference type="SAM" id="MobiDB-lite"/>
    </source>
</evidence>
<protein>
    <submittedName>
        <fullName evidence="3">Uncharacterized protein</fullName>
    </submittedName>
</protein>
<feature type="compositionally biased region" description="Polar residues" evidence="1">
    <location>
        <begin position="153"/>
        <end position="165"/>
    </location>
</feature>
<dbReference type="Proteomes" id="UP001626550">
    <property type="component" value="Unassembled WGS sequence"/>
</dbReference>
<feature type="compositionally biased region" description="Low complexity" evidence="1">
    <location>
        <begin position="166"/>
        <end position="177"/>
    </location>
</feature>
<sequence>MCVVIATLLMCSASGFLMQYPTANVYPNNGVTWSNYDTTAQDTDMAEGLLQSDLTGASSGLQSSLYPSQNWQMTAAAQPKTSFTNQMLSTGGTSNLADQSNFLQLQQPSDFTDLSTASTQSNSMLTPAAVQQHQLADERLKQLLLNHIRNSPFHQGGQQNTGFVQPTNSNSEFSSFSTLPSDTLTQFF</sequence>
<reference evidence="3 4" key="1">
    <citation type="submission" date="2024-11" db="EMBL/GenBank/DDBJ databases">
        <title>Adaptive evolution of stress response genes in parasites aligns with host niche diversity.</title>
        <authorList>
            <person name="Hahn C."/>
            <person name="Resl P."/>
        </authorList>
    </citation>
    <scope>NUCLEOTIDE SEQUENCE [LARGE SCALE GENOMIC DNA]</scope>
    <source>
        <strain evidence="3">EGGRZ-B1_66</strain>
        <tissue evidence="3">Body</tissue>
    </source>
</reference>
<keyword evidence="2" id="KW-0732">Signal</keyword>
<comment type="caution">
    <text evidence="3">The sequence shown here is derived from an EMBL/GenBank/DDBJ whole genome shotgun (WGS) entry which is preliminary data.</text>
</comment>
<feature type="signal peptide" evidence="2">
    <location>
        <begin position="1"/>
        <end position="15"/>
    </location>
</feature>
<evidence type="ECO:0000256" key="2">
    <source>
        <dbReference type="SAM" id="SignalP"/>
    </source>
</evidence>